<accession>A0AC55DSR8</accession>
<name>A0AC55DSR8_ECHTE</name>
<dbReference type="Proteomes" id="UP000694863">
    <property type="component" value="Unplaced"/>
</dbReference>
<organism evidence="1 2">
    <name type="scientific">Echinops telfairi</name>
    <name type="common">Lesser hedgehog tenrec</name>
    <dbReference type="NCBI Taxonomy" id="9371"/>
    <lineage>
        <taxon>Eukaryota</taxon>
        <taxon>Metazoa</taxon>
        <taxon>Chordata</taxon>
        <taxon>Craniata</taxon>
        <taxon>Vertebrata</taxon>
        <taxon>Euteleostomi</taxon>
        <taxon>Mammalia</taxon>
        <taxon>Eutheria</taxon>
        <taxon>Afrotheria</taxon>
        <taxon>Tenrecidae</taxon>
        <taxon>Tenrecinae</taxon>
        <taxon>Echinops</taxon>
    </lineage>
</organism>
<protein>
    <submittedName>
        <fullName evidence="2">Endogenous retrovirus group K member 7 Env polyprotein</fullName>
    </submittedName>
</protein>
<evidence type="ECO:0000313" key="1">
    <source>
        <dbReference type="Proteomes" id="UP000694863"/>
    </source>
</evidence>
<sequence>MANGSLKGNGNETVIWHDGGLTPPMPHLLGDTNSQGHLWKLLTSGEPIKTWIGNMSINISNTVAPISINLHINATRYIQACVKIPYVILSGDITWNSSTGVLTCSSNCTLQHCVNFTWWKTSSQTRDSLYLVKVRPKIWLPVNLTQPWSESVGVMQIYNALTELTHRVKRMIGLIIATVIGLVAVASTAAVAGVALQQEIQTADFVRGWHKDSHLLWQQQHDIDAQIAEDIANLQQTVLWMGDQVSVLATRVMLRCDWNTSYFCITPVPYNVSKDWKNIRNLLIGHKNVSLESQLLEYQIGETFIRQLPKLIGNEIFSGNW</sequence>
<gene>
    <name evidence="2" type="primary">LOC123522664</name>
</gene>
<evidence type="ECO:0000313" key="2">
    <source>
        <dbReference type="RefSeq" id="XP_045154790.1"/>
    </source>
</evidence>
<keyword evidence="1" id="KW-1185">Reference proteome</keyword>
<proteinExistence type="predicted"/>
<dbReference type="RefSeq" id="XP_045154790.1">
    <property type="nucleotide sequence ID" value="XM_045298855.1"/>
</dbReference>
<reference evidence="2" key="1">
    <citation type="submission" date="2025-08" db="UniProtKB">
        <authorList>
            <consortium name="RefSeq"/>
        </authorList>
    </citation>
    <scope>IDENTIFICATION</scope>
</reference>